<keyword evidence="2" id="KW-1185">Reference proteome</keyword>
<protein>
    <submittedName>
        <fullName evidence="1">Uncharacterized protein</fullName>
    </submittedName>
</protein>
<name>A0AAJ0AH35_9PEZI</name>
<dbReference type="GeneID" id="85454189"/>
<sequence>YRFICKVIPSSKRLFPLLIKEYNNNYSISVKFSILCYYKIFLKIAKSLIFNK</sequence>
<comment type="caution">
    <text evidence="1">The sequence shown here is derived from an EMBL/GenBank/DDBJ whole genome shotgun (WGS) entry which is preliminary data.</text>
</comment>
<dbReference type="AlphaFoldDB" id="A0AAJ0AH35"/>
<reference evidence="1" key="1">
    <citation type="submission" date="2021-06" db="EMBL/GenBank/DDBJ databases">
        <title>Comparative genomics, transcriptomics and evolutionary studies reveal genomic signatures of adaptation to plant cell wall in hemibiotrophic fungi.</title>
        <authorList>
            <consortium name="DOE Joint Genome Institute"/>
            <person name="Baroncelli R."/>
            <person name="Diaz J.F."/>
            <person name="Benocci T."/>
            <person name="Peng M."/>
            <person name="Battaglia E."/>
            <person name="Haridas S."/>
            <person name="Andreopoulos W."/>
            <person name="Labutti K."/>
            <person name="Pangilinan J."/>
            <person name="Floch G.L."/>
            <person name="Makela M.R."/>
            <person name="Henrissat B."/>
            <person name="Grigoriev I.V."/>
            <person name="Crouch J.A."/>
            <person name="De Vries R.P."/>
            <person name="Sukno S.A."/>
            <person name="Thon M.R."/>
        </authorList>
    </citation>
    <scope>NUCLEOTIDE SEQUENCE</scope>
    <source>
        <strain evidence="1">CBS 193.32</strain>
    </source>
</reference>
<evidence type="ECO:0000313" key="2">
    <source>
        <dbReference type="Proteomes" id="UP001224890"/>
    </source>
</evidence>
<feature type="non-terminal residue" evidence="1">
    <location>
        <position position="1"/>
    </location>
</feature>
<dbReference type="EMBL" id="JAHMHR010000033">
    <property type="protein sequence ID" value="KAK1673154.1"/>
    <property type="molecule type" value="Genomic_DNA"/>
</dbReference>
<gene>
    <name evidence="1" type="ORF">BDP55DRAFT_557118</name>
</gene>
<dbReference type="Proteomes" id="UP001224890">
    <property type="component" value="Unassembled WGS sequence"/>
</dbReference>
<accession>A0AAJ0AH35</accession>
<proteinExistence type="predicted"/>
<organism evidence="1 2">
    <name type="scientific">Colletotrichum godetiae</name>
    <dbReference type="NCBI Taxonomy" id="1209918"/>
    <lineage>
        <taxon>Eukaryota</taxon>
        <taxon>Fungi</taxon>
        <taxon>Dikarya</taxon>
        <taxon>Ascomycota</taxon>
        <taxon>Pezizomycotina</taxon>
        <taxon>Sordariomycetes</taxon>
        <taxon>Hypocreomycetidae</taxon>
        <taxon>Glomerellales</taxon>
        <taxon>Glomerellaceae</taxon>
        <taxon>Colletotrichum</taxon>
        <taxon>Colletotrichum acutatum species complex</taxon>
    </lineage>
</organism>
<dbReference type="RefSeq" id="XP_060427157.1">
    <property type="nucleotide sequence ID" value="XM_060569663.1"/>
</dbReference>
<evidence type="ECO:0000313" key="1">
    <source>
        <dbReference type="EMBL" id="KAK1673154.1"/>
    </source>
</evidence>